<feature type="compositionally biased region" description="Polar residues" evidence="1">
    <location>
        <begin position="1"/>
        <end position="22"/>
    </location>
</feature>
<proteinExistence type="predicted"/>
<evidence type="ECO:0000256" key="1">
    <source>
        <dbReference type="SAM" id="MobiDB-lite"/>
    </source>
</evidence>
<accession>A0A5J4VE62</accession>
<sequence length="322" mass="35016">MTPASDANPQADGTVTAGTSTEYSREDHVHPLNISTNTPNSDTASGSVGTSVNYARSDHSHLINISTSIALQDSTSGSVGTSNQYARSDHSHRVNVETNVSNIPIVNGIGNNGTSTLYARQDHIHPQQLTYDGNVTATKFIKTGGTTNEVLLADGSTKQSSIAGRSFTVIDPELYVKLCTILAVNSNTDNSIKFEVSTKTGFGQLYAFQGNITKILTTDGQTGLPDDCRVLEQVETPPIYGAIYSNIQLNPTSSAYDDGLRIGRPADNGLFAHQMRGFNRILQVQQYSCVRMYLHQIEAFKLVLMETHQRSMVGSFDDNRRF</sequence>
<feature type="region of interest" description="Disordered" evidence="1">
    <location>
        <begin position="1"/>
        <end position="52"/>
    </location>
</feature>
<gene>
    <name evidence="2" type="ORF">EZS28_023677</name>
</gene>
<dbReference type="EMBL" id="SNRW01007709">
    <property type="protein sequence ID" value="KAA6380797.1"/>
    <property type="molecule type" value="Genomic_DNA"/>
</dbReference>
<dbReference type="AlphaFoldDB" id="A0A5J4VE62"/>
<protein>
    <submittedName>
        <fullName evidence="2">Uncharacterized protein</fullName>
    </submittedName>
</protein>
<evidence type="ECO:0000313" key="3">
    <source>
        <dbReference type="Proteomes" id="UP000324800"/>
    </source>
</evidence>
<feature type="compositionally biased region" description="Polar residues" evidence="1">
    <location>
        <begin position="33"/>
        <end position="52"/>
    </location>
</feature>
<comment type="caution">
    <text evidence="2">The sequence shown here is derived from an EMBL/GenBank/DDBJ whole genome shotgun (WGS) entry which is preliminary data.</text>
</comment>
<evidence type="ECO:0000313" key="2">
    <source>
        <dbReference type="EMBL" id="KAA6380797.1"/>
    </source>
</evidence>
<dbReference type="Proteomes" id="UP000324800">
    <property type="component" value="Unassembled WGS sequence"/>
</dbReference>
<organism evidence="2 3">
    <name type="scientific">Streblomastix strix</name>
    <dbReference type="NCBI Taxonomy" id="222440"/>
    <lineage>
        <taxon>Eukaryota</taxon>
        <taxon>Metamonada</taxon>
        <taxon>Preaxostyla</taxon>
        <taxon>Oxymonadida</taxon>
        <taxon>Streblomastigidae</taxon>
        <taxon>Streblomastix</taxon>
    </lineage>
</organism>
<name>A0A5J4VE62_9EUKA</name>
<reference evidence="2 3" key="1">
    <citation type="submission" date="2019-03" db="EMBL/GenBank/DDBJ databases">
        <title>Single cell metagenomics reveals metabolic interactions within the superorganism composed of flagellate Streblomastix strix and complex community of Bacteroidetes bacteria on its surface.</title>
        <authorList>
            <person name="Treitli S.C."/>
            <person name="Kolisko M."/>
            <person name="Husnik F."/>
            <person name="Keeling P."/>
            <person name="Hampl V."/>
        </authorList>
    </citation>
    <scope>NUCLEOTIDE SEQUENCE [LARGE SCALE GENOMIC DNA]</scope>
    <source>
        <strain evidence="2">ST1C</strain>
    </source>
</reference>